<dbReference type="EMBL" id="BDQV01003994">
    <property type="protein sequence ID" value="GAY31935.1"/>
    <property type="molecule type" value="Genomic_DNA"/>
</dbReference>
<evidence type="ECO:0000313" key="1">
    <source>
        <dbReference type="EMBL" id="GAY31935.1"/>
    </source>
</evidence>
<comment type="caution">
    <text evidence="1">The sequence shown here is derived from an EMBL/GenBank/DDBJ whole genome shotgun (WGS) entry which is preliminary data.</text>
</comment>
<proteinExistence type="predicted"/>
<dbReference type="Proteomes" id="UP000236630">
    <property type="component" value="Unassembled WGS sequence"/>
</dbReference>
<dbReference type="AlphaFoldDB" id="A0A2H5MX58"/>
<reference evidence="1 2" key="1">
    <citation type="journal article" date="2017" name="Front. Genet.">
        <title>Draft sequencing of the heterozygous diploid genome of Satsuma (Citrus unshiu Marc.) using a hybrid assembly approach.</title>
        <authorList>
            <person name="Shimizu T."/>
            <person name="Tanizawa Y."/>
            <person name="Mochizuki T."/>
            <person name="Nagasaki H."/>
            <person name="Yoshioka T."/>
            <person name="Toyoda A."/>
            <person name="Fujiyama A."/>
            <person name="Kaminuma E."/>
            <person name="Nakamura Y."/>
        </authorList>
    </citation>
    <scope>NUCLEOTIDE SEQUENCE [LARGE SCALE GENOMIC DNA]</scope>
    <source>
        <strain evidence="2">cv. Miyagawa wase</strain>
    </source>
</reference>
<gene>
    <name evidence="1" type="ORF">CUMW_283720</name>
</gene>
<accession>A0A2H5MX58</accession>
<name>A0A2H5MX58_CITUN</name>
<keyword evidence="2" id="KW-1185">Reference proteome</keyword>
<evidence type="ECO:0000313" key="2">
    <source>
        <dbReference type="Proteomes" id="UP000236630"/>
    </source>
</evidence>
<sequence>MEVCRCCLAAVMPQKQQLKVSRFPRILSELQFCRGAALSFKYYQHCFSSMKESILVALGSGFFSRIMMIPIDLHN</sequence>
<organism evidence="1 2">
    <name type="scientific">Citrus unshiu</name>
    <name type="common">Satsuma mandarin</name>
    <name type="synonym">Citrus nobilis var. unshiu</name>
    <dbReference type="NCBI Taxonomy" id="55188"/>
    <lineage>
        <taxon>Eukaryota</taxon>
        <taxon>Viridiplantae</taxon>
        <taxon>Streptophyta</taxon>
        <taxon>Embryophyta</taxon>
        <taxon>Tracheophyta</taxon>
        <taxon>Spermatophyta</taxon>
        <taxon>Magnoliopsida</taxon>
        <taxon>eudicotyledons</taxon>
        <taxon>Gunneridae</taxon>
        <taxon>Pentapetalae</taxon>
        <taxon>rosids</taxon>
        <taxon>malvids</taxon>
        <taxon>Sapindales</taxon>
        <taxon>Rutaceae</taxon>
        <taxon>Aurantioideae</taxon>
        <taxon>Citrus</taxon>
    </lineage>
</organism>
<protein>
    <submittedName>
        <fullName evidence="1">Uncharacterized protein</fullName>
    </submittedName>
</protein>